<accession>A0A6A6ENB4</accession>
<feature type="compositionally biased region" description="Acidic residues" evidence="1">
    <location>
        <begin position="398"/>
        <end position="408"/>
    </location>
</feature>
<dbReference type="Proteomes" id="UP000800200">
    <property type="component" value="Unassembled WGS sequence"/>
</dbReference>
<feature type="compositionally biased region" description="Basic and acidic residues" evidence="1">
    <location>
        <begin position="312"/>
        <end position="321"/>
    </location>
</feature>
<feature type="region of interest" description="Disordered" evidence="1">
    <location>
        <begin position="1"/>
        <end position="50"/>
    </location>
</feature>
<feature type="compositionally biased region" description="Basic and acidic residues" evidence="1">
    <location>
        <begin position="409"/>
        <end position="430"/>
    </location>
</feature>
<dbReference type="AlphaFoldDB" id="A0A6A6ENB4"/>
<evidence type="ECO:0000313" key="3">
    <source>
        <dbReference type="Proteomes" id="UP000800200"/>
    </source>
</evidence>
<organism evidence="2 3">
    <name type="scientific">Zopfia rhizophila CBS 207.26</name>
    <dbReference type="NCBI Taxonomy" id="1314779"/>
    <lineage>
        <taxon>Eukaryota</taxon>
        <taxon>Fungi</taxon>
        <taxon>Dikarya</taxon>
        <taxon>Ascomycota</taxon>
        <taxon>Pezizomycotina</taxon>
        <taxon>Dothideomycetes</taxon>
        <taxon>Dothideomycetes incertae sedis</taxon>
        <taxon>Zopfiaceae</taxon>
        <taxon>Zopfia</taxon>
    </lineage>
</organism>
<feature type="compositionally biased region" description="Basic residues" evidence="1">
    <location>
        <begin position="1"/>
        <end position="24"/>
    </location>
</feature>
<feature type="region of interest" description="Disordered" evidence="1">
    <location>
        <begin position="373"/>
        <end position="445"/>
    </location>
</feature>
<name>A0A6A6ENB4_9PEZI</name>
<proteinExistence type="predicted"/>
<sequence>MAVAPYRHRSKTPQTAQKRRHRLSKPGQGVAASAKAPRSKAKSPVTGRLPFGLRLPSPILVTDSEDGEGGSQVAGHKAEVGAVTANLPFNSSSLGRYAHTPILQERVSWLRSLKQLPLGVAGNRTRQISEALSQNTAEERPENVLFVSERRVELPRPSFQEGSKIKNEFGFLIDASAASLPFSKCPSHAFNPSNAKVKRAAMKSHSFVERKNRERSTSIVFVEPPPIKMATLLNKEESSAASGAFPRVRSLFPNLDYCASTGVRVIMNTTITDAKNEAVKVKYDLNDPNLFNESDGCSLTPEPLIPRHRRGNEKQKNKADVSGKGQKAAFTNDEKHKANMSTKRIPRTSYLPAKIKDKDIAKFVIREDEYGDDSEASFKDSDLDTDMEDSDTSNTSDTDSDGESEEDFDLHIDMIDWTEMKREKKMDKGNTKSPVHVTKKKFRIT</sequence>
<feature type="region of interest" description="Disordered" evidence="1">
    <location>
        <begin position="292"/>
        <end position="346"/>
    </location>
</feature>
<dbReference type="EMBL" id="ML994614">
    <property type="protein sequence ID" value="KAF2193064.1"/>
    <property type="molecule type" value="Genomic_DNA"/>
</dbReference>
<protein>
    <submittedName>
        <fullName evidence="2">Uncharacterized protein</fullName>
    </submittedName>
</protein>
<evidence type="ECO:0000256" key="1">
    <source>
        <dbReference type="SAM" id="MobiDB-lite"/>
    </source>
</evidence>
<reference evidence="2" key="1">
    <citation type="journal article" date="2020" name="Stud. Mycol.">
        <title>101 Dothideomycetes genomes: a test case for predicting lifestyles and emergence of pathogens.</title>
        <authorList>
            <person name="Haridas S."/>
            <person name="Albert R."/>
            <person name="Binder M."/>
            <person name="Bloem J."/>
            <person name="Labutti K."/>
            <person name="Salamov A."/>
            <person name="Andreopoulos B."/>
            <person name="Baker S."/>
            <person name="Barry K."/>
            <person name="Bills G."/>
            <person name="Bluhm B."/>
            <person name="Cannon C."/>
            <person name="Castanera R."/>
            <person name="Culley D."/>
            <person name="Daum C."/>
            <person name="Ezra D."/>
            <person name="Gonzalez J."/>
            <person name="Henrissat B."/>
            <person name="Kuo A."/>
            <person name="Liang C."/>
            <person name="Lipzen A."/>
            <person name="Lutzoni F."/>
            <person name="Magnuson J."/>
            <person name="Mondo S."/>
            <person name="Nolan M."/>
            <person name="Ohm R."/>
            <person name="Pangilinan J."/>
            <person name="Park H.-J."/>
            <person name="Ramirez L."/>
            <person name="Alfaro M."/>
            <person name="Sun H."/>
            <person name="Tritt A."/>
            <person name="Yoshinaga Y."/>
            <person name="Zwiers L.-H."/>
            <person name="Turgeon B."/>
            <person name="Goodwin S."/>
            <person name="Spatafora J."/>
            <person name="Crous P."/>
            <person name="Grigoriev I."/>
        </authorList>
    </citation>
    <scope>NUCLEOTIDE SEQUENCE</scope>
    <source>
        <strain evidence="2">CBS 207.26</strain>
    </source>
</reference>
<keyword evidence="3" id="KW-1185">Reference proteome</keyword>
<gene>
    <name evidence="2" type="ORF">K469DRAFT_745447</name>
</gene>
<evidence type="ECO:0000313" key="2">
    <source>
        <dbReference type="EMBL" id="KAF2193064.1"/>
    </source>
</evidence>